<evidence type="ECO:0000313" key="1">
    <source>
        <dbReference type="EMBL" id="TWT62690.1"/>
    </source>
</evidence>
<proteinExistence type="predicted"/>
<dbReference type="PROSITE" id="PS51257">
    <property type="entry name" value="PROKAR_LIPOPROTEIN"/>
    <property type="match status" value="1"/>
</dbReference>
<evidence type="ECO:0000313" key="2">
    <source>
        <dbReference type="Proteomes" id="UP000316095"/>
    </source>
</evidence>
<sequence length="704" mass="78195">MQITRSRILTSFLLLTVLGCSSQEAPEQKQVNLPEVETSEAKDVPQEDLSLDLSKPEATFATFKTNIEAGNWKAGANCLTEDSQASLCGVMIFMSSLTAAFDPDSKKGFEALMKKHGAGPDAESPFPGLEPPAANGDPQNMMRMLGSAIKNKPAFLEDLMGWMSESGGNFDLGKVTDANLEELKIDEDKATAIVVNDDKRNPIEFQRMKDRWKIHLPDELFNMDNMAGDETEMQFGEMQEYDDFDFQYAEPDVIPPMQALTPEEYKNAWQVDVSLDNQPAGELIKKMAEECGFELFEAENFSEAFSKPITLNLQDVSRLQVIEAACEQVGITPRYKLKLLGFKEGKRETPVATNGPFLMLVESLEEYPPYAAGDLKLQLIAAGIPSAVVSSLQEVTDQADSENKTKARWIIDQLTGTGNLNLQIESSGYQMLMPQVSLKHAIIEDSIPLGNLVQTVQQIESIDTQFHYSIPTEIITQTFDKLEKGETIETENFTLTLKQVRINPDAGSNFTVEYTGLSNGQITILGLDAEGNPFESSGGGGFWTGDKGTQNAYFDKAPAKLQVQIVKEFQEFEESLSLSNIPLTEYENMPEEIAKLSFPGEAPVSFKFLELTEENGNMMMQYTITNHSNKDISNFSVNNDYLDADGKKLKDFPHSQSGERNLVPAGETRKFGTMAFFAPEETKSVAINPRDVNFADNTSWEFKK</sequence>
<gene>
    <name evidence="1" type="ORF">Pan54_34350</name>
</gene>
<name>A0A5C5XI87_9PLAN</name>
<comment type="caution">
    <text evidence="1">The sequence shown here is derived from an EMBL/GenBank/DDBJ whole genome shotgun (WGS) entry which is preliminary data.</text>
</comment>
<protein>
    <submittedName>
        <fullName evidence="1">Uncharacterized protein</fullName>
    </submittedName>
</protein>
<dbReference type="RefSeq" id="WP_146504520.1">
    <property type="nucleotide sequence ID" value="NZ_SJPG01000001.1"/>
</dbReference>
<organism evidence="1 2">
    <name type="scientific">Rubinisphaera italica</name>
    <dbReference type="NCBI Taxonomy" id="2527969"/>
    <lineage>
        <taxon>Bacteria</taxon>
        <taxon>Pseudomonadati</taxon>
        <taxon>Planctomycetota</taxon>
        <taxon>Planctomycetia</taxon>
        <taxon>Planctomycetales</taxon>
        <taxon>Planctomycetaceae</taxon>
        <taxon>Rubinisphaera</taxon>
    </lineage>
</organism>
<dbReference type="AlphaFoldDB" id="A0A5C5XI87"/>
<reference evidence="1 2" key="1">
    <citation type="submission" date="2019-02" db="EMBL/GenBank/DDBJ databases">
        <title>Deep-cultivation of Planctomycetes and their phenomic and genomic characterization uncovers novel biology.</title>
        <authorList>
            <person name="Wiegand S."/>
            <person name="Jogler M."/>
            <person name="Boedeker C."/>
            <person name="Pinto D."/>
            <person name="Vollmers J."/>
            <person name="Rivas-Marin E."/>
            <person name="Kohn T."/>
            <person name="Peeters S.H."/>
            <person name="Heuer A."/>
            <person name="Rast P."/>
            <person name="Oberbeckmann S."/>
            <person name="Bunk B."/>
            <person name="Jeske O."/>
            <person name="Meyerdierks A."/>
            <person name="Storesund J.E."/>
            <person name="Kallscheuer N."/>
            <person name="Luecker S."/>
            <person name="Lage O.M."/>
            <person name="Pohl T."/>
            <person name="Merkel B.J."/>
            <person name="Hornburger P."/>
            <person name="Mueller R.-W."/>
            <person name="Bruemmer F."/>
            <person name="Labrenz M."/>
            <person name="Spormann A.M."/>
            <person name="Op Den Camp H."/>
            <person name="Overmann J."/>
            <person name="Amann R."/>
            <person name="Jetten M.S.M."/>
            <person name="Mascher T."/>
            <person name="Medema M.H."/>
            <person name="Devos D.P."/>
            <person name="Kaster A.-K."/>
            <person name="Ovreas L."/>
            <person name="Rohde M."/>
            <person name="Galperin M.Y."/>
            <person name="Jogler C."/>
        </authorList>
    </citation>
    <scope>NUCLEOTIDE SEQUENCE [LARGE SCALE GENOMIC DNA]</scope>
    <source>
        <strain evidence="1 2">Pan54</strain>
    </source>
</reference>
<accession>A0A5C5XI87</accession>
<dbReference type="EMBL" id="SJPG01000001">
    <property type="protein sequence ID" value="TWT62690.1"/>
    <property type="molecule type" value="Genomic_DNA"/>
</dbReference>
<keyword evidence="2" id="KW-1185">Reference proteome</keyword>
<dbReference type="Proteomes" id="UP000316095">
    <property type="component" value="Unassembled WGS sequence"/>
</dbReference>